<proteinExistence type="predicted"/>
<gene>
    <name evidence="2" type="ORF">DRJ04_03385</name>
</gene>
<reference evidence="2 3" key="1">
    <citation type="submission" date="2018-06" db="EMBL/GenBank/DDBJ databases">
        <title>Extensive metabolic versatility and redundancy in microbially diverse, dynamic hydrothermal sediments.</title>
        <authorList>
            <person name="Dombrowski N."/>
            <person name="Teske A."/>
            <person name="Baker B.J."/>
        </authorList>
    </citation>
    <scope>NUCLEOTIDE SEQUENCE [LARGE SCALE GENOMIC DNA]</scope>
    <source>
        <strain evidence="2">B3_G15</strain>
    </source>
</reference>
<evidence type="ECO:0000256" key="1">
    <source>
        <dbReference type="SAM" id="Phobius"/>
    </source>
</evidence>
<name>A0A662DHC0_UNCAE</name>
<keyword evidence="1" id="KW-0472">Membrane</keyword>
<organism evidence="2 3">
    <name type="scientific">Aerophobetes bacterium</name>
    <dbReference type="NCBI Taxonomy" id="2030807"/>
    <lineage>
        <taxon>Bacteria</taxon>
        <taxon>Candidatus Aerophobota</taxon>
    </lineage>
</organism>
<dbReference type="AlphaFoldDB" id="A0A662DHC0"/>
<accession>A0A662DHC0</accession>
<comment type="caution">
    <text evidence="2">The sequence shown here is derived from an EMBL/GenBank/DDBJ whole genome shotgun (WGS) entry which is preliminary data.</text>
</comment>
<keyword evidence="1" id="KW-1133">Transmembrane helix</keyword>
<protein>
    <submittedName>
        <fullName evidence="2">Uncharacterized protein</fullName>
    </submittedName>
</protein>
<evidence type="ECO:0000313" key="2">
    <source>
        <dbReference type="EMBL" id="RLE13917.1"/>
    </source>
</evidence>
<sequence>MKVKTLLTGIAGGILGIIIVLASVGFIDYLLTSRQKLEPGEGAIIREVWKKEGPLLGPSAPPYRVRTVENNSSESITFIIQPFPFGYVEEVLKKQEVKTFSFDLPLWTKDSITGNPDDASVARVLLGKGKFQVKNLKLYAENLDYRKLPYSREGDLLYPVKEFLKKRGMEIKLTSRERLFSEIVYLNFFQFFSTTVDRWEKSVAQKYTMLAKSIRERNITSTKEKERFIKDFLESYPWYKVEPEHMEKLRENPEVQKLFQKYLEALRSEKHELVASSLKEIQGFFTTYIKENPQAYDEEKWKYVKSILLQPDILPPEYKPQMVYPLLEKNIQDIQENYLQTERENILSTYGTDIFKFQLMIKDDLTTRYPYLLMQR</sequence>
<feature type="transmembrane region" description="Helical" evidence="1">
    <location>
        <begin position="6"/>
        <end position="31"/>
    </location>
</feature>
<keyword evidence="1" id="KW-0812">Transmembrane</keyword>
<evidence type="ECO:0000313" key="3">
    <source>
        <dbReference type="Proteomes" id="UP000280417"/>
    </source>
</evidence>
<dbReference type="EMBL" id="QMQA01000069">
    <property type="protein sequence ID" value="RLE13917.1"/>
    <property type="molecule type" value="Genomic_DNA"/>
</dbReference>
<dbReference type="Proteomes" id="UP000280417">
    <property type="component" value="Unassembled WGS sequence"/>
</dbReference>